<dbReference type="Gene3D" id="3.90.70.10">
    <property type="entry name" value="Cysteine proteinases"/>
    <property type="match status" value="1"/>
</dbReference>
<dbReference type="PROSITE" id="PS50235">
    <property type="entry name" value="USP_3"/>
    <property type="match status" value="1"/>
</dbReference>
<dbReference type="EMBL" id="OX597828">
    <property type="protein sequence ID" value="CAI9734073.1"/>
    <property type="molecule type" value="Genomic_DNA"/>
</dbReference>
<evidence type="ECO:0000313" key="3">
    <source>
        <dbReference type="Proteomes" id="UP001162480"/>
    </source>
</evidence>
<dbReference type="PROSITE" id="PS00973">
    <property type="entry name" value="USP_2"/>
    <property type="match status" value="1"/>
</dbReference>
<sequence length="678" mass="78305">MEPYTAEGMARRESEILHNYSDEETSEKSTLGLSCQEDSADGQYVDPVTSTNQVIPNRIHYELVGIVVHSGQANAGHYYSFIKDRRGTVSTNPKKGCWFKFNDITVEEFHMTDANLEAECFGGFYKAKVYEQNMTYPEDRIRYWNGYMLFYERMDEPKTPVSAKKSKVSLSKCSHFEPRRSLNSDSLVELTELVHKGEKRGIFTEKMPASIEKVIGTENIIFVKNRDIYNNEYFRFIKNLAAVNAAHETDPNYSKLCVQSLQLAMKFLINTYFRAKLKTKAELDDWVTVIEMLVTRCKEACMCLVDMIGEDDGYTYIKSFLLECPNKDVRLTLAKILQRMMNSFFQHGAVATYKSFDQLVGHLLHMLNKDLPDNIKNSTQYFLVLKSYVQMGTKACSHMFHRKGFNHLINFLLGTVDKEEELSSRRWIPIQARDFGHLQTTLATLILNCDVSSYRTDEPDPFKVYTPQTVSPQLYLKMSDDMFYFVFGAGSYRYINEVVYAVREVSSNLDSVTDMLLACSFCNSTFSMTVLECLMVQYQTAPCNEVRNIFSLLMEILLLEDPLQLKRLKWVVIDGHMNENGKKFEGLLSTIRSFHLSDSSRSYQCIKFLVQLCNRCGLAKDQLMKTSTKWQWAVNWLEKRTPLTVPQLCSLNWKPMVTWPAAPAPYWFNRVTRNLATI</sequence>
<keyword evidence="3" id="KW-1185">Reference proteome</keyword>
<feature type="domain" description="USP" evidence="1">
    <location>
        <begin position="1"/>
        <end position="154"/>
    </location>
</feature>
<accession>A0AA36BGQ4</accession>
<dbReference type="InterPro" id="IPR050164">
    <property type="entry name" value="Peptidase_C19"/>
</dbReference>
<dbReference type="InterPro" id="IPR021905">
    <property type="entry name" value="DUF3517"/>
</dbReference>
<dbReference type="Pfam" id="PF12030">
    <property type="entry name" value="DUF3517"/>
    <property type="match status" value="1"/>
</dbReference>
<dbReference type="InterPro" id="IPR001394">
    <property type="entry name" value="Peptidase_C19_UCH"/>
</dbReference>
<reference evidence="2" key="1">
    <citation type="submission" date="2023-08" db="EMBL/GenBank/DDBJ databases">
        <authorList>
            <person name="Alioto T."/>
            <person name="Alioto T."/>
            <person name="Gomez Garrido J."/>
        </authorList>
    </citation>
    <scope>NUCLEOTIDE SEQUENCE</scope>
</reference>
<proteinExistence type="predicted"/>
<evidence type="ECO:0000259" key="1">
    <source>
        <dbReference type="PROSITE" id="PS50235"/>
    </source>
</evidence>
<dbReference type="GO" id="GO:0004843">
    <property type="term" value="F:cysteine-type deubiquitinase activity"/>
    <property type="evidence" value="ECO:0007669"/>
    <property type="project" value="InterPro"/>
</dbReference>
<dbReference type="PANTHER" id="PTHR24006:SF943">
    <property type="entry name" value="UBIQUITIN CARBOXYL-TERMINAL HYDROLASE PUF"/>
    <property type="match status" value="1"/>
</dbReference>
<protein>
    <submittedName>
        <fullName evidence="2">Ubiquitin carboxyl-terminal hydrolase 24-like isoform X2</fullName>
    </submittedName>
</protein>
<dbReference type="GO" id="GO:0005634">
    <property type="term" value="C:nucleus"/>
    <property type="evidence" value="ECO:0007669"/>
    <property type="project" value="TreeGrafter"/>
</dbReference>
<dbReference type="GO" id="GO:0016579">
    <property type="term" value="P:protein deubiquitination"/>
    <property type="evidence" value="ECO:0007669"/>
    <property type="project" value="InterPro"/>
</dbReference>
<gene>
    <name evidence="2" type="ORF">OCTVUL_1B012643</name>
</gene>
<organism evidence="2 3">
    <name type="scientific">Octopus vulgaris</name>
    <name type="common">Common octopus</name>
    <dbReference type="NCBI Taxonomy" id="6645"/>
    <lineage>
        <taxon>Eukaryota</taxon>
        <taxon>Metazoa</taxon>
        <taxon>Spiralia</taxon>
        <taxon>Lophotrochozoa</taxon>
        <taxon>Mollusca</taxon>
        <taxon>Cephalopoda</taxon>
        <taxon>Coleoidea</taxon>
        <taxon>Octopodiformes</taxon>
        <taxon>Octopoda</taxon>
        <taxon>Incirrata</taxon>
        <taxon>Octopodidae</taxon>
        <taxon>Octopus</taxon>
    </lineage>
</organism>
<dbReference type="AlphaFoldDB" id="A0AA36BGQ4"/>
<dbReference type="Pfam" id="PF00443">
    <property type="entry name" value="UCH"/>
    <property type="match status" value="1"/>
</dbReference>
<dbReference type="Proteomes" id="UP001162480">
    <property type="component" value="Chromosome 15"/>
</dbReference>
<dbReference type="InterPro" id="IPR038765">
    <property type="entry name" value="Papain-like_cys_pep_sf"/>
</dbReference>
<name>A0AA36BGQ4_OCTVU</name>
<dbReference type="GO" id="GO:0005829">
    <property type="term" value="C:cytosol"/>
    <property type="evidence" value="ECO:0007669"/>
    <property type="project" value="TreeGrafter"/>
</dbReference>
<dbReference type="PANTHER" id="PTHR24006">
    <property type="entry name" value="UBIQUITIN CARBOXYL-TERMINAL HYDROLASE"/>
    <property type="match status" value="1"/>
</dbReference>
<dbReference type="SUPFAM" id="SSF54001">
    <property type="entry name" value="Cysteine proteinases"/>
    <property type="match status" value="1"/>
</dbReference>
<evidence type="ECO:0000313" key="2">
    <source>
        <dbReference type="EMBL" id="CAI9734073.1"/>
    </source>
</evidence>
<dbReference type="InterPro" id="IPR018200">
    <property type="entry name" value="USP_CS"/>
</dbReference>
<dbReference type="InterPro" id="IPR028889">
    <property type="entry name" value="USP"/>
</dbReference>